<dbReference type="Gene3D" id="1.25.40.10">
    <property type="entry name" value="Tetratricopeptide repeat domain"/>
    <property type="match status" value="1"/>
</dbReference>
<keyword evidence="3" id="KW-0564">Palmitate</keyword>
<dbReference type="EMBL" id="LN554846">
    <property type="protein sequence ID" value="CED70638.1"/>
    <property type="molecule type" value="Genomic_DNA"/>
</dbReference>
<comment type="subunit">
    <text evidence="6">Part of the Bam complex.</text>
</comment>
<dbReference type="GO" id="GO:0043165">
    <property type="term" value="P:Gram-negative-bacterium-type cell outer membrane assembly"/>
    <property type="evidence" value="ECO:0007669"/>
    <property type="project" value="UniProtKB-UniRule"/>
</dbReference>
<evidence type="ECO:0000256" key="6">
    <source>
        <dbReference type="HAMAP-Rule" id="MF_00922"/>
    </source>
</evidence>
<comment type="subcellular location">
    <subcellularLocation>
        <location evidence="6">Cell outer membrane</location>
    </subcellularLocation>
</comment>
<feature type="domain" description="Outer membrane lipoprotein BamD-like" evidence="7">
    <location>
        <begin position="41"/>
        <end position="247"/>
    </location>
</feature>
<keyword evidence="2 6" id="KW-0472">Membrane</keyword>
<organism evidence="8 9">
    <name type="scientific">Aliivibrio wodanis</name>
    <dbReference type="NCBI Taxonomy" id="80852"/>
    <lineage>
        <taxon>Bacteria</taxon>
        <taxon>Pseudomonadati</taxon>
        <taxon>Pseudomonadota</taxon>
        <taxon>Gammaproteobacteria</taxon>
        <taxon>Vibrionales</taxon>
        <taxon>Vibrionaceae</taxon>
        <taxon>Aliivibrio</taxon>
    </lineage>
</organism>
<dbReference type="CDD" id="cd15830">
    <property type="entry name" value="BamD"/>
    <property type="match status" value="1"/>
</dbReference>
<evidence type="ECO:0000313" key="9">
    <source>
        <dbReference type="Proteomes" id="UP000032427"/>
    </source>
</evidence>
<keyword evidence="5" id="KW-0449">Lipoprotein</keyword>
<dbReference type="InterPro" id="IPR017689">
    <property type="entry name" value="BamD"/>
</dbReference>
<evidence type="ECO:0000256" key="4">
    <source>
        <dbReference type="ARBA" id="ARBA00023237"/>
    </source>
</evidence>
<dbReference type="STRING" id="80852.AWOD_I_0544"/>
<comment type="similarity">
    <text evidence="6">Belongs to the BamD family.</text>
</comment>
<dbReference type="KEGG" id="awd:AWOD_I_0544"/>
<dbReference type="PATRIC" id="fig|80852.17.peg.552"/>
<evidence type="ECO:0000256" key="3">
    <source>
        <dbReference type="ARBA" id="ARBA00023139"/>
    </source>
</evidence>
<keyword evidence="1 6" id="KW-0732">Signal</keyword>
<dbReference type="GO" id="GO:1990063">
    <property type="term" value="C:Bam protein complex"/>
    <property type="evidence" value="ECO:0007669"/>
    <property type="project" value="TreeGrafter"/>
</dbReference>
<dbReference type="PANTHER" id="PTHR37423:SF1">
    <property type="entry name" value="OUTER MEMBRANE PROTEIN ASSEMBLY FACTOR BAMD"/>
    <property type="match status" value="1"/>
</dbReference>
<dbReference type="NCBIfam" id="TIGR03302">
    <property type="entry name" value="OM_YfiO"/>
    <property type="match status" value="1"/>
</dbReference>
<dbReference type="AlphaFoldDB" id="A0A090IMV6"/>
<gene>
    <name evidence="6" type="primary">bamD</name>
    <name evidence="8" type="ORF">AWOD_I_0544</name>
</gene>
<evidence type="ECO:0000313" key="8">
    <source>
        <dbReference type="EMBL" id="CED70638.1"/>
    </source>
</evidence>
<evidence type="ECO:0000256" key="1">
    <source>
        <dbReference type="ARBA" id="ARBA00022729"/>
    </source>
</evidence>
<dbReference type="InterPro" id="IPR039565">
    <property type="entry name" value="BamD-like"/>
</dbReference>
<dbReference type="GO" id="GO:0051205">
    <property type="term" value="P:protein insertion into membrane"/>
    <property type="evidence" value="ECO:0007669"/>
    <property type="project" value="UniProtKB-UniRule"/>
</dbReference>
<dbReference type="InterPro" id="IPR011990">
    <property type="entry name" value="TPR-like_helical_dom_sf"/>
</dbReference>
<dbReference type="Pfam" id="PF13525">
    <property type="entry name" value="YfiO"/>
    <property type="match status" value="1"/>
</dbReference>
<evidence type="ECO:0000259" key="7">
    <source>
        <dbReference type="Pfam" id="PF13525"/>
    </source>
</evidence>
<keyword evidence="4 6" id="KW-0998">Cell outer membrane</keyword>
<proteinExistence type="inferred from homology"/>
<evidence type="ECO:0000256" key="2">
    <source>
        <dbReference type="ARBA" id="ARBA00023136"/>
    </source>
</evidence>
<dbReference type="PANTHER" id="PTHR37423">
    <property type="entry name" value="SOLUBLE LYTIC MUREIN TRANSGLYCOSYLASE-RELATED"/>
    <property type="match status" value="1"/>
</dbReference>
<dbReference type="HOGENOM" id="CLU_065982_0_2_6"/>
<evidence type="ECO:0000256" key="5">
    <source>
        <dbReference type="ARBA" id="ARBA00023288"/>
    </source>
</evidence>
<accession>A0A090IMV6</accession>
<dbReference type="Proteomes" id="UP000032427">
    <property type="component" value="Chromosome 1"/>
</dbReference>
<protein>
    <recommendedName>
        <fullName evidence="6">Outer membrane protein assembly factor BamD</fullName>
    </recommendedName>
</protein>
<sequence length="255" mass="29265">MDNFSFFSQGSFSSMKRLTLSSLLAVSLLVGCSSSDDVIPDIPPSELYSQAQVSLQAGNWTSAIERLEALDSRYPFGAYSEQVQLDLIYVYYKSDDLALGLATIERFNRLNPVHPKADWVLYMRGLTHMAQDRSFMHDLFRVDRSDRDPEPARAAFKDFKRLLDRYPDSLYAEDAQTRLFSLKNRLAEYELATADFYLRREAWISAINRSQDLQRTYPDTEAARKSLTIMLAAYKELKLEDAIARTEELIALNPQ</sequence>
<keyword evidence="9" id="KW-1185">Reference proteome</keyword>
<comment type="function">
    <text evidence="6">Part of the outer membrane protein assembly complex, which is involved in assembly and insertion of beta-barrel proteins into the outer membrane.</text>
</comment>
<reference evidence="9" key="1">
    <citation type="submission" date="2014-09" db="EMBL/GenBank/DDBJ databases">
        <authorList>
            <person name="Hjerde E."/>
        </authorList>
    </citation>
    <scope>NUCLEOTIDE SEQUENCE [LARGE SCALE GENOMIC DNA]</scope>
    <source>
        <strain evidence="9">06/09/139</strain>
    </source>
</reference>
<dbReference type="HAMAP" id="MF_00922">
    <property type="entry name" value="OM_assembly_BamD"/>
    <property type="match status" value="1"/>
</dbReference>
<dbReference type="SUPFAM" id="SSF48452">
    <property type="entry name" value="TPR-like"/>
    <property type="match status" value="1"/>
</dbReference>
<name>A0A090IMV6_9GAMM</name>